<evidence type="ECO:0000256" key="1">
    <source>
        <dbReference type="SAM" id="MobiDB-lite"/>
    </source>
</evidence>
<proteinExistence type="predicted"/>
<gene>
    <name evidence="2" type="ORF">DEO72_LG3g983</name>
</gene>
<evidence type="ECO:0000313" key="3">
    <source>
        <dbReference type="Proteomes" id="UP000501690"/>
    </source>
</evidence>
<name>A0A4D6LD84_VIGUN</name>
<keyword evidence="3" id="KW-1185">Reference proteome</keyword>
<evidence type="ECO:0000313" key="2">
    <source>
        <dbReference type="EMBL" id="QCD86460.1"/>
    </source>
</evidence>
<feature type="compositionally biased region" description="Basic and acidic residues" evidence="1">
    <location>
        <begin position="63"/>
        <end position="76"/>
    </location>
</feature>
<sequence length="86" mass="10458">MFCSQIHEHREEHKKDGCFALRFMITVKNTKKIHEHREEHEKVLLECFALKFMSIVKNTKKIHEDREEHHEKDERNGGQIQRFKSS</sequence>
<dbReference type="AlphaFoldDB" id="A0A4D6LD84"/>
<accession>A0A4D6LD84</accession>
<protein>
    <submittedName>
        <fullName evidence="2">Uncharacterized protein</fullName>
    </submittedName>
</protein>
<reference evidence="2 3" key="1">
    <citation type="submission" date="2019-04" db="EMBL/GenBank/DDBJ databases">
        <title>An improved genome assembly and genetic linkage map for asparagus bean, Vigna unguiculata ssp. sesquipedialis.</title>
        <authorList>
            <person name="Xia Q."/>
            <person name="Zhang R."/>
            <person name="Dong Y."/>
        </authorList>
    </citation>
    <scope>NUCLEOTIDE SEQUENCE [LARGE SCALE GENOMIC DNA]</scope>
    <source>
        <tissue evidence="2">Leaf</tissue>
    </source>
</reference>
<dbReference type="EMBL" id="CP039347">
    <property type="protein sequence ID" value="QCD86460.1"/>
    <property type="molecule type" value="Genomic_DNA"/>
</dbReference>
<organism evidence="2 3">
    <name type="scientific">Vigna unguiculata</name>
    <name type="common">Cowpea</name>
    <dbReference type="NCBI Taxonomy" id="3917"/>
    <lineage>
        <taxon>Eukaryota</taxon>
        <taxon>Viridiplantae</taxon>
        <taxon>Streptophyta</taxon>
        <taxon>Embryophyta</taxon>
        <taxon>Tracheophyta</taxon>
        <taxon>Spermatophyta</taxon>
        <taxon>Magnoliopsida</taxon>
        <taxon>eudicotyledons</taxon>
        <taxon>Gunneridae</taxon>
        <taxon>Pentapetalae</taxon>
        <taxon>rosids</taxon>
        <taxon>fabids</taxon>
        <taxon>Fabales</taxon>
        <taxon>Fabaceae</taxon>
        <taxon>Papilionoideae</taxon>
        <taxon>50 kb inversion clade</taxon>
        <taxon>NPAAA clade</taxon>
        <taxon>indigoferoid/millettioid clade</taxon>
        <taxon>Phaseoleae</taxon>
        <taxon>Vigna</taxon>
    </lineage>
</organism>
<dbReference type="Proteomes" id="UP000501690">
    <property type="component" value="Linkage Group LG3"/>
</dbReference>
<feature type="region of interest" description="Disordered" evidence="1">
    <location>
        <begin position="63"/>
        <end position="86"/>
    </location>
</feature>